<evidence type="ECO:0000256" key="1">
    <source>
        <dbReference type="SAM" id="MobiDB-lite"/>
    </source>
</evidence>
<dbReference type="KEGG" id="vde:111247228"/>
<dbReference type="EnsemblMetazoa" id="XM_022797906">
    <property type="protein sequence ID" value="XP_022653641"/>
    <property type="gene ID" value="LOC111247228"/>
</dbReference>
<dbReference type="GeneID" id="111247228"/>
<dbReference type="RefSeq" id="XP_022653641.1">
    <property type="nucleotide sequence ID" value="XM_022797906.1"/>
</dbReference>
<dbReference type="InParanoid" id="A0A7M7JKM0"/>
<keyword evidence="3" id="KW-1185">Reference proteome</keyword>
<sequence>MLRVLSYTLGCVCLLSVSCQGLMQGLLPLTAVGLAGLKLYLGMHLLGMGASMVGRQLHGTLVPDQDEDDSVVFTTTNSPEEKPPATEKTARKKRSSAKSAERVKRTNELPKLNAEMLQFIHEIDDDQCFERFFCQIGADRAAFGSFGTNTALLLDFYIPDKTAWYAKALAQGRELRNKELCPGKCRSEDIQKAVKYVSKHLFDGT</sequence>
<feature type="compositionally biased region" description="Basic and acidic residues" evidence="1">
    <location>
        <begin position="79"/>
        <end position="89"/>
    </location>
</feature>
<dbReference type="OrthoDB" id="10492875at2759"/>
<accession>A0A7M7JKM0</accession>
<feature type="region of interest" description="Disordered" evidence="1">
    <location>
        <begin position="68"/>
        <end position="104"/>
    </location>
</feature>
<name>A0A7M7JKM0_VARDE</name>
<evidence type="ECO:0000313" key="3">
    <source>
        <dbReference type="Proteomes" id="UP000594260"/>
    </source>
</evidence>
<organism evidence="2 3">
    <name type="scientific">Varroa destructor</name>
    <name type="common">Honeybee mite</name>
    <dbReference type="NCBI Taxonomy" id="109461"/>
    <lineage>
        <taxon>Eukaryota</taxon>
        <taxon>Metazoa</taxon>
        <taxon>Ecdysozoa</taxon>
        <taxon>Arthropoda</taxon>
        <taxon>Chelicerata</taxon>
        <taxon>Arachnida</taxon>
        <taxon>Acari</taxon>
        <taxon>Parasitiformes</taxon>
        <taxon>Mesostigmata</taxon>
        <taxon>Gamasina</taxon>
        <taxon>Dermanyssoidea</taxon>
        <taxon>Varroidae</taxon>
        <taxon>Varroa</taxon>
    </lineage>
</organism>
<dbReference type="EnsemblMetazoa" id="XM_022797905">
    <property type="protein sequence ID" value="XP_022653640"/>
    <property type="gene ID" value="LOC111247228"/>
</dbReference>
<reference evidence="2" key="1">
    <citation type="submission" date="2021-01" db="UniProtKB">
        <authorList>
            <consortium name="EnsemblMetazoa"/>
        </authorList>
    </citation>
    <scope>IDENTIFICATION</scope>
</reference>
<dbReference type="AlphaFoldDB" id="A0A7M7JKM0"/>
<proteinExistence type="predicted"/>
<evidence type="ECO:0000313" key="2">
    <source>
        <dbReference type="EnsemblMetazoa" id="XP_022653640"/>
    </source>
</evidence>
<dbReference type="RefSeq" id="XP_022653640.1">
    <property type="nucleotide sequence ID" value="XM_022797905.1"/>
</dbReference>
<dbReference type="PROSITE" id="PS51257">
    <property type="entry name" value="PROKAR_LIPOPROTEIN"/>
    <property type="match status" value="1"/>
</dbReference>
<protein>
    <submittedName>
        <fullName evidence="2">Uncharacterized protein</fullName>
    </submittedName>
</protein>
<dbReference type="Proteomes" id="UP000594260">
    <property type="component" value="Unplaced"/>
</dbReference>